<dbReference type="Proteomes" id="UP001642464">
    <property type="component" value="Unassembled WGS sequence"/>
</dbReference>
<protein>
    <submittedName>
        <fullName evidence="3">Uncharacterized protein</fullName>
    </submittedName>
</protein>
<keyword evidence="4" id="KW-1185">Reference proteome</keyword>
<organism evidence="3 4">
    <name type="scientific">Durusdinium trenchii</name>
    <dbReference type="NCBI Taxonomy" id="1381693"/>
    <lineage>
        <taxon>Eukaryota</taxon>
        <taxon>Sar</taxon>
        <taxon>Alveolata</taxon>
        <taxon>Dinophyceae</taxon>
        <taxon>Suessiales</taxon>
        <taxon>Symbiodiniaceae</taxon>
        <taxon>Durusdinium</taxon>
    </lineage>
</organism>
<feature type="coiled-coil region" evidence="1">
    <location>
        <begin position="332"/>
        <end position="366"/>
    </location>
</feature>
<feature type="coiled-coil region" evidence="1">
    <location>
        <begin position="486"/>
        <end position="538"/>
    </location>
</feature>
<proteinExistence type="predicted"/>
<feature type="region of interest" description="Disordered" evidence="2">
    <location>
        <begin position="31"/>
        <end position="139"/>
    </location>
</feature>
<keyword evidence="1" id="KW-0175">Coiled coil</keyword>
<gene>
    <name evidence="3" type="ORF">SCF082_LOCUS43319</name>
</gene>
<evidence type="ECO:0000256" key="1">
    <source>
        <dbReference type="SAM" id="Coils"/>
    </source>
</evidence>
<dbReference type="EMBL" id="CAXAMM010040241">
    <property type="protein sequence ID" value="CAK9092018.1"/>
    <property type="molecule type" value="Genomic_DNA"/>
</dbReference>
<reference evidence="3 4" key="1">
    <citation type="submission" date="2024-02" db="EMBL/GenBank/DDBJ databases">
        <authorList>
            <person name="Chen Y."/>
            <person name="Shah S."/>
            <person name="Dougan E. K."/>
            <person name="Thang M."/>
            <person name="Chan C."/>
        </authorList>
    </citation>
    <scope>NUCLEOTIDE SEQUENCE [LARGE SCALE GENOMIC DNA]</scope>
</reference>
<evidence type="ECO:0000256" key="2">
    <source>
        <dbReference type="SAM" id="MobiDB-lite"/>
    </source>
</evidence>
<sequence length="751" mass="83410">MRPSQGAPRPPSFVASSAGVPHLMPRCAVQMPKASCPPSTRAVSPPMQNRGPPRTPPQEAHAEVRYRSSPSAPITPGARARHSSVEGIKGYGKGSARLGVLEEAPGGRDNSAPPPNHEQSFQRRSSSHLIPGKGQPPAEARLQYLESELASFSWKMSEMRTAAEALQEEVRTVRPSLDATPGKAPSSAATSMGHPLQSASDEVESDSTSGWVLDALKQVLTGRQGTEHSSSFAPNDMAQELKQLQHDLRLEAEARKQLDVKIESMLLDEKKKRDEAIRQMQVHQEEQGTKLDQRWQNHLKEESSLRRAVESHLEARLTALQREIRLEAGNAANQAEKAMGEFLQMRESMQQELNAQKLEIGNASADLSRLIDEVRTHGSGIKADVAVPSAEITENLVRAEVRRQLAERSPEANTVSSLELQALSSRLERLEQGLANEAASRQEESGKSISMLHELGGELMKTQTQALREFEDTVKTKIDAALLEAQAAQQAAMEEQRLRRQQLSNETKDREDTCMMILKSMEEKISNESKHLQTLLGEQRLHLEQQIRGHDRELQASLEIAVTNFAEKHSKDVVSTRHDLLELREELQEANRNQCDQLPAAWHFEEANSQGELQRLVDGQTKLWATLDQVRHDLGEQLRHKDHSHRISLGGGLSPLDIEELRTQLASERLAREQGDDRCMENIRDLVTEEEQKRSRELQALERRLNKTEDSKNTLLAGTRPATTSACPSGAQIVAQLAQPAACPKLSSFSA</sequence>
<comment type="caution">
    <text evidence="3">The sequence shown here is derived from an EMBL/GenBank/DDBJ whole genome shotgun (WGS) entry which is preliminary data.</text>
</comment>
<feature type="compositionally biased region" description="Polar residues" evidence="2">
    <location>
        <begin position="117"/>
        <end position="128"/>
    </location>
</feature>
<name>A0ABP0QWS1_9DINO</name>
<evidence type="ECO:0000313" key="4">
    <source>
        <dbReference type="Proteomes" id="UP001642464"/>
    </source>
</evidence>
<feature type="region of interest" description="Disordered" evidence="2">
    <location>
        <begin position="170"/>
        <end position="205"/>
    </location>
</feature>
<evidence type="ECO:0000313" key="3">
    <source>
        <dbReference type="EMBL" id="CAK9092018.1"/>
    </source>
</evidence>
<accession>A0ABP0QWS1</accession>
<feature type="coiled-coil region" evidence="1">
    <location>
        <begin position="691"/>
        <end position="718"/>
    </location>
</feature>